<dbReference type="GO" id="GO:0008324">
    <property type="term" value="F:monoatomic cation transmembrane transporter activity"/>
    <property type="evidence" value="ECO:0007669"/>
    <property type="project" value="InterPro"/>
</dbReference>
<evidence type="ECO:0000313" key="6">
    <source>
        <dbReference type="EMBL" id="KHS55781.1"/>
    </source>
</evidence>
<evidence type="ECO:0000259" key="4">
    <source>
        <dbReference type="PROSITE" id="PS50949"/>
    </source>
</evidence>
<dbReference type="SUPFAM" id="SSF116726">
    <property type="entry name" value="TrkA C-terminal domain-like"/>
    <property type="match status" value="1"/>
</dbReference>
<dbReference type="PROSITE" id="PS51202">
    <property type="entry name" value="RCK_C"/>
    <property type="match status" value="1"/>
</dbReference>
<dbReference type="GO" id="GO:0045892">
    <property type="term" value="P:negative regulation of DNA-templated transcription"/>
    <property type="evidence" value="ECO:0007669"/>
    <property type="project" value="TreeGrafter"/>
</dbReference>
<feature type="domain" description="HTH gntR-type" evidence="4">
    <location>
        <begin position="7"/>
        <end position="75"/>
    </location>
</feature>
<organism evidence="6 7">
    <name type="scientific">Terrisporobacter othiniensis</name>
    <dbReference type="NCBI Taxonomy" id="1577792"/>
    <lineage>
        <taxon>Bacteria</taxon>
        <taxon>Bacillati</taxon>
        <taxon>Bacillota</taxon>
        <taxon>Clostridia</taxon>
        <taxon>Peptostreptococcales</taxon>
        <taxon>Peptostreptococcaceae</taxon>
        <taxon>Terrisporobacter</taxon>
    </lineage>
</organism>
<dbReference type="Proteomes" id="UP000031189">
    <property type="component" value="Unassembled WGS sequence"/>
</dbReference>
<evidence type="ECO:0000259" key="5">
    <source>
        <dbReference type="PROSITE" id="PS51202"/>
    </source>
</evidence>
<evidence type="ECO:0000256" key="3">
    <source>
        <dbReference type="ARBA" id="ARBA00023163"/>
    </source>
</evidence>
<comment type="caution">
    <text evidence="6">The sequence shown here is derived from an EMBL/GenBank/DDBJ whole genome shotgun (WGS) entry which is preliminary data.</text>
</comment>
<evidence type="ECO:0000313" key="7">
    <source>
        <dbReference type="Proteomes" id="UP000031189"/>
    </source>
</evidence>
<dbReference type="STRING" id="1577792.QX51_17405"/>
<keyword evidence="2" id="KW-0238">DNA-binding</keyword>
<accession>A0A0B3VGB5</accession>
<dbReference type="PANTHER" id="PTHR44846">
    <property type="entry name" value="MANNOSYL-D-GLYCERATE TRANSPORT/METABOLISM SYSTEM REPRESSOR MNGR-RELATED"/>
    <property type="match status" value="1"/>
</dbReference>
<sequence length="206" mass="23317">MKEKYTVPIYQKIALDLANKIHTGDIKEGSTLYGRSILAGKYNVSPETIRRAIKLLEDIDIVESIKGKGVIVLSSDNALSFIKKYEDITNISSYKSNLYRLLENKSKIDNDIVLTLNKILDYSDRLEVINPLVPIQFTVESHCKYIGKTAAETKFWQNTGATIVAIKRGDELIISPGPYIVFMENDILLVVGDRYIYNSVPTFLYD</sequence>
<reference evidence="6 7" key="1">
    <citation type="submission" date="2014-12" db="EMBL/GenBank/DDBJ databases">
        <title>Draft genome sequence of Terrisporobacter sp. 08-306576, isolated from the blood culture of a bacteremia patient.</title>
        <authorList>
            <person name="Lund L.C."/>
            <person name="Sydenham T.V."/>
            <person name="Hogh S.V."/>
            <person name="Skov M.N."/>
            <person name="Kemp M."/>
            <person name="Justesen U.S."/>
        </authorList>
    </citation>
    <scope>NUCLEOTIDE SEQUENCE [LARGE SCALE GENOMIC DNA]</scope>
    <source>
        <strain evidence="6 7">08-306576</strain>
    </source>
</reference>
<keyword evidence="3" id="KW-0804">Transcription</keyword>
<dbReference type="PANTHER" id="PTHR44846:SF17">
    <property type="entry name" value="GNTR-FAMILY TRANSCRIPTIONAL REGULATOR"/>
    <property type="match status" value="1"/>
</dbReference>
<evidence type="ECO:0000256" key="1">
    <source>
        <dbReference type="ARBA" id="ARBA00023015"/>
    </source>
</evidence>
<dbReference type="AlphaFoldDB" id="A0A0B3VGB5"/>
<dbReference type="Gene3D" id="1.10.10.10">
    <property type="entry name" value="Winged helix-like DNA-binding domain superfamily/Winged helix DNA-binding domain"/>
    <property type="match status" value="1"/>
</dbReference>
<dbReference type="InterPro" id="IPR036388">
    <property type="entry name" value="WH-like_DNA-bd_sf"/>
</dbReference>
<dbReference type="GO" id="GO:0006813">
    <property type="term" value="P:potassium ion transport"/>
    <property type="evidence" value="ECO:0007669"/>
    <property type="project" value="InterPro"/>
</dbReference>
<gene>
    <name evidence="6" type="ORF">QX51_17405</name>
</gene>
<evidence type="ECO:0000256" key="2">
    <source>
        <dbReference type="ARBA" id="ARBA00023125"/>
    </source>
</evidence>
<feature type="domain" description="RCK C-terminal" evidence="5">
    <location>
        <begin position="121"/>
        <end position="206"/>
    </location>
</feature>
<dbReference type="EMBL" id="JWHR01000147">
    <property type="protein sequence ID" value="KHS55781.1"/>
    <property type="molecule type" value="Genomic_DNA"/>
</dbReference>
<dbReference type="GO" id="GO:0003700">
    <property type="term" value="F:DNA-binding transcription factor activity"/>
    <property type="evidence" value="ECO:0007669"/>
    <property type="project" value="InterPro"/>
</dbReference>
<proteinExistence type="predicted"/>
<name>A0A0B3VGB5_9FIRM</name>
<dbReference type="SUPFAM" id="SSF46785">
    <property type="entry name" value="Winged helix' DNA-binding domain"/>
    <property type="match status" value="1"/>
</dbReference>
<dbReference type="GO" id="GO:0003677">
    <property type="term" value="F:DNA binding"/>
    <property type="evidence" value="ECO:0007669"/>
    <property type="project" value="UniProtKB-KW"/>
</dbReference>
<dbReference type="Gene3D" id="3.30.70.1450">
    <property type="entry name" value="Regulator of K+ conductance, C-terminal domain"/>
    <property type="match status" value="1"/>
</dbReference>
<dbReference type="Pfam" id="PF02080">
    <property type="entry name" value="TrkA_C"/>
    <property type="match status" value="1"/>
</dbReference>
<dbReference type="InterPro" id="IPR000524">
    <property type="entry name" value="Tscrpt_reg_HTH_GntR"/>
</dbReference>
<dbReference type="InterPro" id="IPR006037">
    <property type="entry name" value="RCK_C"/>
</dbReference>
<keyword evidence="1" id="KW-0805">Transcription regulation</keyword>
<dbReference type="InterPro" id="IPR050679">
    <property type="entry name" value="Bact_HTH_transcr_reg"/>
</dbReference>
<dbReference type="PROSITE" id="PS50949">
    <property type="entry name" value="HTH_GNTR"/>
    <property type="match status" value="1"/>
</dbReference>
<dbReference type="InterPro" id="IPR036390">
    <property type="entry name" value="WH_DNA-bd_sf"/>
</dbReference>
<dbReference type="RefSeq" id="WP_039681174.1">
    <property type="nucleotide sequence ID" value="NZ_JAWGXO010000001.1"/>
</dbReference>
<dbReference type="OrthoDB" id="226679at2"/>
<protein>
    <submittedName>
        <fullName evidence="6">GntR family transcriptional regulator</fullName>
    </submittedName>
</protein>
<dbReference type="InterPro" id="IPR036721">
    <property type="entry name" value="RCK_C_sf"/>
</dbReference>
<dbReference type="SMART" id="SM00345">
    <property type="entry name" value="HTH_GNTR"/>
    <property type="match status" value="1"/>
</dbReference>
<dbReference type="Pfam" id="PF00392">
    <property type="entry name" value="GntR"/>
    <property type="match status" value="1"/>
</dbReference>
<keyword evidence="7" id="KW-1185">Reference proteome</keyword>
<dbReference type="CDD" id="cd07377">
    <property type="entry name" value="WHTH_GntR"/>
    <property type="match status" value="1"/>
</dbReference>